<keyword evidence="1" id="KW-0472">Membrane</keyword>
<gene>
    <name evidence="2" type="primary">ymf66</name>
</gene>
<proteinExistence type="predicted"/>
<keyword evidence="2" id="KW-0496">Mitochondrion</keyword>
<name>Q09F36_TETPI</name>
<organism evidence="2">
    <name type="scientific">Tetrahymena pigmentosa</name>
    <dbReference type="NCBI Taxonomy" id="5907"/>
    <lineage>
        <taxon>Eukaryota</taxon>
        <taxon>Sar</taxon>
        <taxon>Alveolata</taxon>
        <taxon>Ciliophora</taxon>
        <taxon>Intramacronucleata</taxon>
        <taxon>Oligohymenophorea</taxon>
        <taxon>Hymenostomatida</taxon>
        <taxon>Tetrahymenina</taxon>
        <taxon>Tetrahymenidae</taxon>
        <taxon>Tetrahymena</taxon>
    </lineage>
</organism>
<sequence length="445" mass="52361">MGNMNVTHIYNSDEVVLITPYFVENTQNYASISGLVGTIVFNGVEWIYTTTESVLAYDFKIWYLWEGLSNFDDSFDLFFNQYWAISFSTSIFQLFYAVLLDKYLNVLVQNNPFNSDWFRMMLHSKENALIWLYHPELSWHISSLNQFFTYFYGGIFEFIYFDKSNPDICILAHTLYIHLIILFLIFVLFVSVLFNFYGNPNTEENTIDSDYLSASGTVEAEKEITSIDDYLGLIFVIAYVFGIFFYIHAWTSIISQSALIMSYYSIFIMFVFVLGMPTLILYDLGIFFLAYLKGAGRNPNSLVEVVFDYIACVVFYTRIIAQWVRIVLMLITFISLSHYVAEFEITNNALIGSENQTDGMNELNSNFSMTYYILTVLPGKLLYWIYEILHTLFLVSSQFIAFFAIVFWLFLFLYTFFIIEKHEDFFSKKREERKKKLKELWNLKN</sequence>
<feature type="transmembrane region" description="Helical" evidence="1">
    <location>
        <begin position="175"/>
        <end position="197"/>
    </location>
</feature>
<feature type="transmembrane region" description="Helical" evidence="1">
    <location>
        <begin position="230"/>
        <end position="251"/>
    </location>
</feature>
<feature type="transmembrane region" description="Helical" evidence="1">
    <location>
        <begin position="263"/>
        <end position="292"/>
    </location>
</feature>
<evidence type="ECO:0000313" key="2">
    <source>
        <dbReference type="EMBL" id="ABI51715.1"/>
    </source>
</evidence>
<keyword evidence="1" id="KW-0812">Transmembrane</keyword>
<feature type="transmembrane region" description="Helical" evidence="1">
    <location>
        <begin position="398"/>
        <end position="419"/>
    </location>
</feature>
<keyword evidence="1" id="KW-1133">Transmembrane helix</keyword>
<geneLocation type="mitochondrion" evidence="2"/>
<protein>
    <submittedName>
        <fullName evidence="2">Ymf66</fullName>
    </submittedName>
</protein>
<feature type="transmembrane region" description="Helical" evidence="1">
    <location>
        <begin position="369"/>
        <end position="386"/>
    </location>
</feature>
<dbReference type="GeneID" id="4271547"/>
<dbReference type="EMBL" id="DQ927305">
    <property type="protein sequence ID" value="ABI51715.1"/>
    <property type="molecule type" value="Genomic_DNA"/>
</dbReference>
<feature type="transmembrane region" description="Helical" evidence="1">
    <location>
        <begin position="82"/>
        <end position="100"/>
    </location>
</feature>
<feature type="transmembrane region" description="Helical" evidence="1">
    <location>
        <begin position="323"/>
        <end position="341"/>
    </location>
</feature>
<dbReference type="AlphaFoldDB" id="Q09F36"/>
<reference evidence="2" key="1">
    <citation type="journal article" date="2007" name="PLoS ONE">
        <title>Complete mitochondrial genome sequence of three tetrahymena species reveals mutation hot spots and accelerated nonsynonymous substitutions in Ymf genes.</title>
        <authorList>
            <person name="Moradian M.M."/>
            <person name="Beglaryan D."/>
            <person name="Skozylas J.M."/>
            <person name="Kerikorian V."/>
        </authorList>
    </citation>
    <scope>NUCLEOTIDE SEQUENCE</scope>
    <source>
        <strain evidence="2">UM1060</strain>
    </source>
</reference>
<evidence type="ECO:0000256" key="1">
    <source>
        <dbReference type="SAM" id="Phobius"/>
    </source>
</evidence>
<dbReference type="RefSeq" id="YP_740806.1">
    <property type="nucleotide sequence ID" value="NC_008339.1"/>
</dbReference>
<accession>Q09F36</accession>